<comment type="caution">
    <text evidence="5">The sequence shown here is derived from an EMBL/GenBank/DDBJ whole genome shotgun (WGS) entry which is preliminary data.</text>
</comment>
<dbReference type="GO" id="GO:0006357">
    <property type="term" value="P:regulation of transcription by RNA polymerase II"/>
    <property type="evidence" value="ECO:0007669"/>
    <property type="project" value="TreeGrafter"/>
</dbReference>
<dbReference type="InterPro" id="IPR009071">
    <property type="entry name" value="HMG_box_dom"/>
</dbReference>
<accession>A0AAN6PJM2</accession>
<dbReference type="PANTHER" id="PTHR48112">
    <property type="entry name" value="HIGH MOBILITY GROUP PROTEIN DSP1"/>
    <property type="match status" value="1"/>
</dbReference>
<organism evidence="5 6">
    <name type="scientific">Parachaetomium inaequale</name>
    <dbReference type="NCBI Taxonomy" id="2588326"/>
    <lineage>
        <taxon>Eukaryota</taxon>
        <taxon>Fungi</taxon>
        <taxon>Dikarya</taxon>
        <taxon>Ascomycota</taxon>
        <taxon>Pezizomycotina</taxon>
        <taxon>Sordariomycetes</taxon>
        <taxon>Sordariomycetidae</taxon>
        <taxon>Sordariales</taxon>
        <taxon>Chaetomiaceae</taxon>
        <taxon>Parachaetomium</taxon>
    </lineage>
</organism>
<feature type="domain" description="HMG box" evidence="4">
    <location>
        <begin position="241"/>
        <end position="310"/>
    </location>
</feature>
<evidence type="ECO:0000313" key="6">
    <source>
        <dbReference type="Proteomes" id="UP001303115"/>
    </source>
</evidence>
<protein>
    <recommendedName>
        <fullName evidence="4">HMG box domain-containing protein</fullName>
    </recommendedName>
</protein>
<dbReference type="GO" id="GO:0005634">
    <property type="term" value="C:nucleus"/>
    <property type="evidence" value="ECO:0007669"/>
    <property type="project" value="UniProtKB-UniRule"/>
</dbReference>
<evidence type="ECO:0000256" key="3">
    <source>
        <dbReference type="SAM" id="MobiDB-lite"/>
    </source>
</evidence>
<dbReference type="EMBL" id="MU854346">
    <property type="protein sequence ID" value="KAK4042101.1"/>
    <property type="molecule type" value="Genomic_DNA"/>
</dbReference>
<dbReference type="AlphaFoldDB" id="A0AAN6PJM2"/>
<dbReference type="Gene3D" id="1.10.30.10">
    <property type="entry name" value="High mobility group box domain"/>
    <property type="match status" value="2"/>
</dbReference>
<keyword evidence="2" id="KW-0539">Nucleus</keyword>
<evidence type="ECO:0000256" key="2">
    <source>
        <dbReference type="PROSITE-ProRule" id="PRU00267"/>
    </source>
</evidence>
<dbReference type="Pfam" id="PF00505">
    <property type="entry name" value="HMG_box"/>
    <property type="match status" value="1"/>
</dbReference>
<dbReference type="SMART" id="SM00398">
    <property type="entry name" value="HMG"/>
    <property type="match status" value="2"/>
</dbReference>
<evidence type="ECO:0000256" key="1">
    <source>
        <dbReference type="ARBA" id="ARBA00023125"/>
    </source>
</evidence>
<dbReference type="CDD" id="cd00084">
    <property type="entry name" value="HMG-box_SF"/>
    <property type="match status" value="1"/>
</dbReference>
<evidence type="ECO:0000313" key="5">
    <source>
        <dbReference type="EMBL" id="KAK4042101.1"/>
    </source>
</evidence>
<name>A0AAN6PJM2_9PEZI</name>
<feature type="DNA-binding region" description="HMG box" evidence="2">
    <location>
        <begin position="241"/>
        <end position="310"/>
    </location>
</feature>
<dbReference type="InterPro" id="IPR050342">
    <property type="entry name" value="HMGB"/>
</dbReference>
<keyword evidence="6" id="KW-1185">Reference proteome</keyword>
<dbReference type="SUPFAM" id="SSF47095">
    <property type="entry name" value="HMG-box"/>
    <property type="match status" value="2"/>
</dbReference>
<dbReference type="GO" id="GO:0003677">
    <property type="term" value="F:DNA binding"/>
    <property type="evidence" value="ECO:0007669"/>
    <property type="project" value="UniProtKB-UniRule"/>
</dbReference>
<dbReference type="PANTHER" id="PTHR48112:SF22">
    <property type="entry name" value="MITOCHONDRIAL TRANSCRIPTION FACTOR A, ISOFORM B"/>
    <property type="match status" value="1"/>
</dbReference>
<dbReference type="InterPro" id="IPR036910">
    <property type="entry name" value="HMG_box_dom_sf"/>
</dbReference>
<feature type="region of interest" description="Disordered" evidence="3">
    <location>
        <begin position="61"/>
        <end position="117"/>
    </location>
</feature>
<dbReference type="PROSITE" id="PS50118">
    <property type="entry name" value="HMG_BOX_2"/>
    <property type="match status" value="1"/>
</dbReference>
<evidence type="ECO:0000259" key="4">
    <source>
        <dbReference type="PROSITE" id="PS50118"/>
    </source>
</evidence>
<feature type="compositionally biased region" description="Basic residues" evidence="3">
    <location>
        <begin position="73"/>
        <end position="100"/>
    </location>
</feature>
<dbReference type="Proteomes" id="UP001303115">
    <property type="component" value="Unassembled WGS sequence"/>
</dbReference>
<gene>
    <name evidence="5" type="ORF">C8A01DRAFT_33865</name>
</gene>
<reference evidence="6" key="1">
    <citation type="journal article" date="2023" name="Mol. Phylogenet. Evol.">
        <title>Genome-scale phylogeny and comparative genomics of the fungal order Sordariales.</title>
        <authorList>
            <person name="Hensen N."/>
            <person name="Bonometti L."/>
            <person name="Westerberg I."/>
            <person name="Brannstrom I.O."/>
            <person name="Guillou S."/>
            <person name="Cros-Aarteil S."/>
            <person name="Calhoun S."/>
            <person name="Haridas S."/>
            <person name="Kuo A."/>
            <person name="Mondo S."/>
            <person name="Pangilinan J."/>
            <person name="Riley R."/>
            <person name="LaButti K."/>
            <person name="Andreopoulos B."/>
            <person name="Lipzen A."/>
            <person name="Chen C."/>
            <person name="Yan M."/>
            <person name="Daum C."/>
            <person name="Ng V."/>
            <person name="Clum A."/>
            <person name="Steindorff A."/>
            <person name="Ohm R.A."/>
            <person name="Martin F."/>
            <person name="Silar P."/>
            <person name="Natvig D.O."/>
            <person name="Lalanne C."/>
            <person name="Gautier V."/>
            <person name="Ament-Velasquez S.L."/>
            <person name="Kruys A."/>
            <person name="Hutchinson M.I."/>
            <person name="Powell A.J."/>
            <person name="Barry K."/>
            <person name="Miller A.N."/>
            <person name="Grigoriev I.V."/>
            <person name="Debuchy R."/>
            <person name="Gladieux P."/>
            <person name="Hiltunen Thoren M."/>
            <person name="Johannesson H."/>
        </authorList>
    </citation>
    <scope>NUCLEOTIDE SEQUENCE [LARGE SCALE GENOMIC DNA]</scope>
    <source>
        <strain evidence="6">CBS 284.82</strain>
    </source>
</reference>
<keyword evidence="1 2" id="KW-0238">DNA-binding</keyword>
<proteinExistence type="predicted"/>
<sequence>MLSAIGRATARQARVAGRAGRLSSRSASRLTAQLTPRAAPVIPSGIRVAAVFARGFAEAGAPKKTTKTATKTAAKKKPAAKKPAKKAAAKKKTATKKAAKPKAAVAKKAAKPKKAPLTEEEQARIKIRALKKTALLKEEPVKLPVASWTTFVSKNMKRAMDRNPSPTFTEAVRELSDEFKALPDAEKEKLEVERKENSVANEVTMRNWVDSYTPQQIRQANLARMQLRRKYNVGLKLISDPRFPKSVLTGYMAYMKSRINDPEFAGLDGQARIVKISPGWKQLSAEERKRFEEIAETDLARYNKEMAAYQELDAQK</sequence>